<evidence type="ECO:0000256" key="1">
    <source>
        <dbReference type="SAM" id="MobiDB-lite"/>
    </source>
</evidence>
<evidence type="ECO:0000313" key="3">
    <source>
        <dbReference type="Proteomes" id="UP000054337"/>
    </source>
</evidence>
<proteinExistence type="predicted"/>
<reference evidence="2 3" key="1">
    <citation type="journal article" date="2013" name="PLoS Genet.">
        <title>Comparative genome structure, secondary metabolite, and effector coding capacity across Cochliobolus pathogens.</title>
        <authorList>
            <person name="Condon B.J."/>
            <person name="Leng Y."/>
            <person name="Wu D."/>
            <person name="Bushley K.E."/>
            <person name="Ohm R.A."/>
            <person name="Otillar R."/>
            <person name="Martin J."/>
            <person name="Schackwitz W."/>
            <person name="Grimwood J."/>
            <person name="MohdZainudin N."/>
            <person name="Xue C."/>
            <person name="Wang R."/>
            <person name="Manning V.A."/>
            <person name="Dhillon B."/>
            <person name="Tu Z.J."/>
            <person name="Steffenson B.J."/>
            <person name="Salamov A."/>
            <person name="Sun H."/>
            <person name="Lowry S."/>
            <person name="LaButti K."/>
            <person name="Han J."/>
            <person name="Copeland A."/>
            <person name="Lindquist E."/>
            <person name="Barry K."/>
            <person name="Schmutz J."/>
            <person name="Baker S.E."/>
            <person name="Ciuffetti L.M."/>
            <person name="Grigoriev I.V."/>
            <person name="Zhong S."/>
            <person name="Turgeon B.G."/>
        </authorList>
    </citation>
    <scope>NUCLEOTIDE SEQUENCE [LARGE SCALE GENOMIC DNA]</scope>
    <source>
        <strain evidence="2 3">FI3</strain>
    </source>
</reference>
<feature type="region of interest" description="Disordered" evidence="1">
    <location>
        <begin position="389"/>
        <end position="457"/>
    </location>
</feature>
<dbReference type="GeneID" id="26248429"/>
<name>W7EC32_BIPV3</name>
<sequence>MPPARIPRLRYRNPLPSASLPKSFHGSGPHPAYSTQEPPVAPDPNSNLPSTLAPSPSQPALVTSSSLASLHSSTSSSGNDSKSSKKKKKTSSVLGFLSLKEPSQAALDQIVQQQRKQNSGSSTPPSATYHASQKLPPHVPKVNSKWDGVPGSVKQRHSPTSNPSIKDNRSSVSSKSSFGSHLKTRQWNHSDLSIMTDGTRNPPNSIASVSVSNLPRHETATGLGSSPSTATFPNASPYLADGPLTPTSLHSPSFSTQMADRSNFQSTTNRPLDSPSGSRPSMDGSIHSRPHSPASSTTSADTITMDTADTIFRKMNDRPSQGTLGREAPVAELQDRSKPDIVPESHDFLFQPQPPPPPAINTRSIDLSVAYSRSSDEFIPPYSPVRPVQNFSRPTAPAAPAAPTGPPPVQRNTFMAPYRRPPQAPALPTLYESSLASTDESEDDDDNGDARSIAPSTIAPSELSLHWYESPRERLGLGRRLQINDVLPWDEQRGGKGKPKKSRLLVFGRSSSK</sequence>
<protein>
    <submittedName>
        <fullName evidence="2">Uncharacterized protein</fullName>
    </submittedName>
</protein>
<organism evidence="2 3">
    <name type="scientific">Bipolaris victoriae (strain FI3)</name>
    <name type="common">Victoria blight of oats agent</name>
    <name type="synonym">Cochliobolus victoriae</name>
    <dbReference type="NCBI Taxonomy" id="930091"/>
    <lineage>
        <taxon>Eukaryota</taxon>
        <taxon>Fungi</taxon>
        <taxon>Dikarya</taxon>
        <taxon>Ascomycota</taxon>
        <taxon>Pezizomycotina</taxon>
        <taxon>Dothideomycetes</taxon>
        <taxon>Pleosporomycetidae</taxon>
        <taxon>Pleosporales</taxon>
        <taxon>Pleosporineae</taxon>
        <taxon>Pleosporaceae</taxon>
        <taxon>Bipolaris</taxon>
    </lineage>
</organism>
<feature type="compositionally biased region" description="Polar residues" evidence="1">
    <location>
        <begin position="245"/>
        <end position="279"/>
    </location>
</feature>
<evidence type="ECO:0000313" key="2">
    <source>
        <dbReference type="EMBL" id="EUN25706.1"/>
    </source>
</evidence>
<feature type="compositionally biased region" description="Polar residues" evidence="1">
    <location>
        <begin position="222"/>
        <end position="234"/>
    </location>
</feature>
<feature type="region of interest" description="Disordered" evidence="1">
    <location>
        <begin position="488"/>
        <end position="513"/>
    </location>
</feature>
<gene>
    <name evidence="2" type="ORF">COCVIDRAFT_102728</name>
</gene>
<accession>W7EC32</accession>
<dbReference type="Proteomes" id="UP000054337">
    <property type="component" value="Unassembled WGS sequence"/>
</dbReference>
<dbReference type="RefSeq" id="XP_014555289.1">
    <property type="nucleotide sequence ID" value="XM_014699803.1"/>
</dbReference>
<dbReference type="HOGENOM" id="CLU_551117_0_0_1"/>
<feature type="region of interest" description="Disordered" evidence="1">
    <location>
        <begin position="1"/>
        <end position="303"/>
    </location>
</feature>
<dbReference type="OrthoDB" id="4117770at2759"/>
<feature type="compositionally biased region" description="Low complexity" evidence="1">
    <location>
        <begin position="170"/>
        <end position="181"/>
    </location>
</feature>
<feature type="compositionally biased region" description="Polar residues" evidence="1">
    <location>
        <begin position="44"/>
        <end position="60"/>
    </location>
</feature>
<feature type="compositionally biased region" description="Polar residues" evidence="1">
    <location>
        <begin position="110"/>
        <end position="131"/>
    </location>
</feature>
<dbReference type="AlphaFoldDB" id="W7EC32"/>
<feature type="compositionally biased region" description="Polar residues" evidence="1">
    <location>
        <begin position="185"/>
        <end position="213"/>
    </location>
</feature>
<dbReference type="EMBL" id="KI968748">
    <property type="protein sequence ID" value="EUN25706.1"/>
    <property type="molecule type" value="Genomic_DNA"/>
</dbReference>
<feature type="compositionally biased region" description="Low complexity" evidence="1">
    <location>
        <begin position="61"/>
        <end position="81"/>
    </location>
</feature>
<feature type="compositionally biased region" description="Low complexity" evidence="1">
    <location>
        <begin position="294"/>
        <end position="303"/>
    </location>
</feature>
<keyword evidence="3" id="KW-1185">Reference proteome</keyword>